<dbReference type="Proteomes" id="UP001516023">
    <property type="component" value="Unassembled WGS sequence"/>
</dbReference>
<reference evidence="2 3" key="1">
    <citation type="journal article" date="2020" name="G3 (Bethesda)">
        <title>Improved Reference Genome for Cyclotella cryptica CCMP332, a Model for Cell Wall Morphogenesis, Salinity Adaptation, and Lipid Production in Diatoms (Bacillariophyta).</title>
        <authorList>
            <person name="Roberts W.R."/>
            <person name="Downey K.M."/>
            <person name="Ruck E.C."/>
            <person name="Traller J.C."/>
            <person name="Alverson A.J."/>
        </authorList>
    </citation>
    <scope>NUCLEOTIDE SEQUENCE [LARGE SCALE GENOMIC DNA]</scope>
    <source>
        <strain evidence="2 3">CCMP332</strain>
    </source>
</reference>
<gene>
    <name evidence="2" type="ORF">HJC23_011566</name>
</gene>
<keyword evidence="3" id="KW-1185">Reference proteome</keyword>
<evidence type="ECO:0000313" key="2">
    <source>
        <dbReference type="EMBL" id="KAL3802943.1"/>
    </source>
</evidence>
<feature type="transmembrane region" description="Helical" evidence="1">
    <location>
        <begin position="26"/>
        <end position="43"/>
    </location>
</feature>
<keyword evidence="1" id="KW-1133">Transmembrane helix</keyword>
<dbReference type="AlphaFoldDB" id="A0ABD3QRF2"/>
<keyword evidence="1" id="KW-0812">Transmembrane</keyword>
<evidence type="ECO:0008006" key="4">
    <source>
        <dbReference type="Google" id="ProtNLM"/>
    </source>
</evidence>
<evidence type="ECO:0000313" key="3">
    <source>
        <dbReference type="Proteomes" id="UP001516023"/>
    </source>
</evidence>
<sequence length="367" mass="42377">MINMGQLPTKENRKGHTQRYNHHRKTILSAFLLTCAIILLWCIRNQNRNGILIDDPLGSMEDHPLHQIEYGVQSTPLVMIQSTLDDQLLQRFLQDHLYSCEQDELNSYPGLDNRVNEPVYVYEGYYHSLPTSETMYSKNPNPFIGTDFEKLAASLFTRAFYDAFRWVNREIFDALQQNLVNASTFKETAEEDVCHVLARWIDQGHHFGDLSIQIHYESGNEHKLVSGEAWHTDAENSLLHLAVTLRGERVLHSRRIRRGSNLRSLGKHEPPSEILERQSPGNVYLSSSTLMRHAPQFFDTNYSSRVIAIHARFLYTSADVEYFRKIRMKDSWERLTNVLANTLAAADLKVPTLAQVETRLLALQRLP</sequence>
<evidence type="ECO:0000256" key="1">
    <source>
        <dbReference type="SAM" id="Phobius"/>
    </source>
</evidence>
<keyword evidence="1" id="KW-0472">Membrane</keyword>
<name>A0ABD3QRF2_9STRA</name>
<organism evidence="2 3">
    <name type="scientific">Cyclotella cryptica</name>
    <dbReference type="NCBI Taxonomy" id="29204"/>
    <lineage>
        <taxon>Eukaryota</taxon>
        <taxon>Sar</taxon>
        <taxon>Stramenopiles</taxon>
        <taxon>Ochrophyta</taxon>
        <taxon>Bacillariophyta</taxon>
        <taxon>Coscinodiscophyceae</taxon>
        <taxon>Thalassiosirophycidae</taxon>
        <taxon>Stephanodiscales</taxon>
        <taxon>Stephanodiscaceae</taxon>
        <taxon>Cyclotella</taxon>
    </lineage>
</organism>
<protein>
    <recommendedName>
        <fullName evidence="4">Fe2OG dioxygenase domain-containing protein</fullName>
    </recommendedName>
</protein>
<accession>A0ABD3QRF2</accession>
<dbReference type="EMBL" id="JABMIG020000016">
    <property type="protein sequence ID" value="KAL3802943.1"/>
    <property type="molecule type" value="Genomic_DNA"/>
</dbReference>
<comment type="caution">
    <text evidence="2">The sequence shown here is derived from an EMBL/GenBank/DDBJ whole genome shotgun (WGS) entry which is preliminary data.</text>
</comment>
<proteinExistence type="predicted"/>